<dbReference type="AlphaFoldDB" id="A0A365P7F6"/>
<reference evidence="2 3" key="1">
    <citation type="submission" date="2018-06" db="EMBL/GenBank/DDBJ databases">
        <title>Whole genome sequencing of four bacterial strains from South Shetland trench revealing bio-synthetic gene clusters.</title>
        <authorList>
            <person name="Abdel-Mageed W.M."/>
            <person name="Lehri B."/>
            <person name="Jarmusch S.A."/>
            <person name="Miranda K."/>
            <person name="Goodfellow M."/>
            <person name="Jaspars M."/>
            <person name="Karlyshev A.V."/>
        </authorList>
    </citation>
    <scope>NUCLEOTIDE SEQUENCE [LARGE SCALE GENOMIC DNA]</scope>
    <source>
        <strain evidence="2 3">SST1</strain>
    </source>
</reference>
<evidence type="ECO:0000313" key="3">
    <source>
        <dbReference type="Proteomes" id="UP000252187"/>
    </source>
</evidence>
<protein>
    <submittedName>
        <fullName evidence="2">Uncharacterized protein</fullName>
    </submittedName>
</protein>
<gene>
    <name evidence="2" type="ORF">DQ226_14650</name>
</gene>
<dbReference type="Proteomes" id="UP000252187">
    <property type="component" value="Unassembled WGS sequence"/>
</dbReference>
<name>A0A365P7F6_9ACTN</name>
<dbReference type="EMBL" id="QNTT01000051">
    <property type="protein sequence ID" value="RBA32285.1"/>
    <property type="molecule type" value="Genomic_DNA"/>
</dbReference>
<proteinExistence type="predicted"/>
<evidence type="ECO:0000313" key="2">
    <source>
        <dbReference type="EMBL" id="RBA32285.1"/>
    </source>
</evidence>
<comment type="caution">
    <text evidence="2">The sequence shown here is derived from an EMBL/GenBank/DDBJ whole genome shotgun (WGS) entry which is preliminary data.</text>
</comment>
<accession>A0A365P7F6</accession>
<feature type="compositionally biased region" description="Basic residues" evidence="1">
    <location>
        <begin position="23"/>
        <end position="47"/>
    </location>
</feature>
<feature type="region of interest" description="Disordered" evidence="1">
    <location>
        <begin position="1"/>
        <end position="62"/>
    </location>
</feature>
<feature type="compositionally biased region" description="Pro residues" evidence="1">
    <location>
        <begin position="10"/>
        <end position="22"/>
    </location>
</feature>
<evidence type="ECO:0000256" key="1">
    <source>
        <dbReference type="SAM" id="MobiDB-lite"/>
    </source>
</evidence>
<sequence length="62" mass="7477">MRSHRRHPQPRPTHQPPRPVPGRPRRPRLRLGPRGLRPRLWQRRAPRHTLTVLEPGEYSRSQ</sequence>
<organism evidence="2 3">
    <name type="scientific">Dietzia maris</name>
    <dbReference type="NCBI Taxonomy" id="37915"/>
    <lineage>
        <taxon>Bacteria</taxon>
        <taxon>Bacillati</taxon>
        <taxon>Actinomycetota</taxon>
        <taxon>Actinomycetes</taxon>
        <taxon>Mycobacteriales</taxon>
        <taxon>Dietziaceae</taxon>
        <taxon>Dietzia</taxon>
    </lineage>
</organism>